<dbReference type="Gene3D" id="2.30.40.10">
    <property type="entry name" value="Urease, subunit C, domain 1"/>
    <property type="match status" value="1"/>
</dbReference>
<keyword evidence="3" id="KW-0378">Hydrolase</keyword>
<keyword evidence="1" id="KW-0732">Signal</keyword>
<evidence type="ECO:0000259" key="2">
    <source>
        <dbReference type="Pfam" id="PF01979"/>
    </source>
</evidence>
<feature type="domain" description="Amidohydrolase-related" evidence="2">
    <location>
        <begin position="111"/>
        <end position="460"/>
    </location>
</feature>
<evidence type="ECO:0000256" key="1">
    <source>
        <dbReference type="SAM" id="SignalP"/>
    </source>
</evidence>
<dbReference type="SUPFAM" id="SSF51556">
    <property type="entry name" value="Metallo-dependent hydrolases"/>
    <property type="match status" value="1"/>
</dbReference>
<dbReference type="PANTHER" id="PTHR43135">
    <property type="entry name" value="ALPHA-D-RIBOSE 1-METHYLPHOSPHONATE 5-TRIPHOSPHATE DIPHOSPHATASE"/>
    <property type="match status" value="1"/>
</dbReference>
<gene>
    <name evidence="3" type="ORF">Y958_16975</name>
</gene>
<dbReference type="AlphaFoldDB" id="A0A248JV95"/>
<dbReference type="InterPro" id="IPR011059">
    <property type="entry name" value="Metal-dep_hydrolase_composite"/>
</dbReference>
<keyword evidence="4" id="KW-1185">Reference proteome</keyword>
<dbReference type="InterPro" id="IPR032466">
    <property type="entry name" value="Metal_Hydrolase"/>
</dbReference>
<dbReference type="KEGG" id="nao:Y958_16975"/>
<dbReference type="Proteomes" id="UP000197153">
    <property type="component" value="Chromosome 2"/>
</dbReference>
<dbReference type="InterPro" id="IPR051781">
    <property type="entry name" value="Metallo-dep_Hydrolase"/>
</dbReference>
<dbReference type="Pfam" id="PF01979">
    <property type="entry name" value="Amidohydro_1"/>
    <property type="match status" value="1"/>
</dbReference>
<evidence type="ECO:0000313" key="4">
    <source>
        <dbReference type="Proteomes" id="UP000197153"/>
    </source>
</evidence>
<evidence type="ECO:0000313" key="3">
    <source>
        <dbReference type="EMBL" id="ASG22615.1"/>
    </source>
</evidence>
<dbReference type="EMBL" id="CP022111">
    <property type="protein sequence ID" value="ASG22615.1"/>
    <property type="molecule type" value="Genomic_DNA"/>
</dbReference>
<organism evidence="3 4">
    <name type="scientific">Nitrospirillum viridazoti CBAmc</name>
    <dbReference type="NCBI Taxonomy" id="1441467"/>
    <lineage>
        <taxon>Bacteria</taxon>
        <taxon>Pseudomonadati</taxon>
        <taxon>Pseudomonadota</taxon>
        <taxon>Alphaproteobacteria</taxon>
        <taxon>Rhodospirillales</taxon>
        <taxon>Azospirillaceae</taxon>
        <taxon>Nitrospirillum</taxon>
        <taxon>Nitrospirillum viridazoti</taxon>
    </lineage>
</organism>
<feature type="signal peptide" evidence="1">
    <location>
        <begin position="1"/>
        <end position="46"/>
    </location>
</feature>
<accession>A0A248JV95</accession>
<dbReference type="InterPro" id="IPR006680">
    <property type="entry name" value="Amidohydro-rel"/>
</dbReference>
<protein>
    <submittedName>
        <fullName evidence="3">Hydrolase</fullName>
    </submittedName>
</protein>
<dbReference type="Gene3D" id="3.30.110.90">
    <property type="entry name" value="Amidohydrolase"/>
    <property type="match status" value="1"/>
</dbReference>
<dbReference type="PANTHER" id="PTHR43135:SF3">
    <property type="entry name" value="ALPHA-D-RIBOSE 1-METHYLPHOSPHONATE 5-TRIPHOSPHATE DIPHOSPHATASE"/>
    <property type="match status" value="1"/>
</dbReference>
<dbReference type="Gene3D" id="3.40.50.10910">
    <property type="entry name" value="Amidohydrolase"/>
    <property type="match status" value="1"/>
</dbReference>
<dbReference type="Gene3D" id="1.20.58.520">
    <property type="entry name" value="Amidohydrolase"/>
    <property type="match status" value="1"/>
</dbReference>
<name>A0A248JV95_9PROT</name>
<reference evidence="3 4" key="1">
    <citation type="submission" date="2017-06" db="EMBL/GenBank/DDBJ databases">
        <title>Complete genome sequence of Nitrospirillum amazonense strain CBAmC, an endophytic nitrogen-fixing and plant growth-promoting bacterium, isolated from sugarcane.</title>
        <authorList>
            <person name="Schwab S."/>
            <person name="dos Santos Teixeira K.R."/>
            <person name="Simoes Araujo J.L."/>
            <person name="Soares Vidal M."/>
            <person name="Borges de Freitas H.R."/>
            <person name="Rivello Crivelaro A.L."/>
            <person name="Bueno de Camargo Nunes A."/>
            <person name="dos Santos C.M."/>
            <person name="Palmeira da Silva Rosa D."/>
            <person name="da Silva Padilha D."/>
            <person name="da Silva E."/>
            <person name="Araujo Terra L."/>
            <person name="Soares Mendes V."/>
            <person name="Farinelli L."/>
            <person name="Magalhaes Cruz L."/>
            <person name="Baldani J.I."/>
        </authorList>
    </citation>
    <scope>NUCLEOTIDE SEQUENCE [LARGE SCALE GENOMIC DNA]</scope>
    <source>
        <strain evidence="3 4">CBAmC</strain>
    </source>
</reference>
<dbReference type="SUPFAM" id="SSF51338">
    <property type="entry name" value="Composite domain of metallo-dependent hydrolases"/>
    <property type="match status" value="1"/>
</dbReference>
<dbReference type="GO" id="GO:0016810">
    <property type="term" value="F:hydrolase activity, acting on carbon-nitrogen (but not peptide) bonds"/>
    <property type="evidence" value="ECO:0007669"/>
    <property type="project" value="InterPro"/>
</dbReference>
<feature type="chain" id="PRO_5012422204" evidence="1">
    <location>
        <begin position="47"/>
        <end position="479"/>
    </location>
</feature>
<proteinExistence type="predicted"/>
<sequence>MTARGLAPTVATTRFLSGCTALKPLATLLRSALLVSSVLVPPMAAAQEARPALESVVIYRGATLIDGTGTAPRAGMAVVTKGQGIALVAPVGQVPAELARGATVVDASSLYVLPGLIDTHVHLATVPNRKAEEALLRRAVYGGVTAERDMAGDTRALADLSRSALLGEIPAPDIYYAALMAGPSFFKDPRTAASAKGDTPGEVPWMQAITPATDLKVAVALARGTGASAIKIYANLPADLVAGITREAHAQGFRVWAHAMVFPATPAEEIEAGVDVLSHACMLAYQALPVKPTQYHDRAPVDSARIGNPDPILAGLFDGMKRHGQVLDATVRVYAEGDKRWAGQPNPPGSYCPGELAARITAQAHAAGVAISAGTDGETPAADAYPALHEELELLVHQAGFTPLAAIQAGTQMGARALNLESRMGTVAVGKLANLVFVAKDPTQDIANLRSVVYTVKRGRRYNRADFRPIAPDEAGDVD</sequence>